<gene>
    <name evidence="14" type="ORF">CSB93_5708</name>
</gene>
<sequence length="839" mass="91634">MAIFRKKFNFKIALCSGSSCFMALGLALPAAVQAVEFNTELLNNTNGSPVELKYFEQGNSVAPGSYNVDVYLNQTMIRRQDINFSANAETGEVRPVIQVGLLRDLGVDVARLMRDNLIPSNLENNTPLDIAALIPGASVDFEVNQLALLVSIPQMYVQRHVRGYVDPSLWDDGVTALFTNYQANFSRNTSHGDSSDYRYLGLRNGFNLFGWRLRNDSSLVGGTGMRNKFSSNRTYVERDIRPLKGTLSLGELYTNSEIFDSVRMRGVRLQSDIGMQPDNEVGYAPVVRGIAETNATVEIRQDGYVIYSTSVSPGAFEITDIYPSGSNGDLEVKIIEEDGRERTFKQSYSYLPVMTRKGNLRYSVSAGEYRNDGQPSPKLVQGTTVYGMSDNVTGYGGLLVADNYNATNLGLGLNTPYGGLSMDITHSQSKARRSGRNQGQSLRFLYSKTINSTDTNFTMVGYRYSTEGYRTLSQHVEDLSSEDFLNGVSYGRQKSRLDLTVNQTLFRTSSIYLSAGETTYWNRQGSTRRWQFGYSSSYRSATYSLAVSRTQDTGPVGQADTQFTASVSIPLGSSSRSHRAYASAVSSRHGDSSLQSGVSGYLDDQNSVNYSVQAGHSKYNGDSGSVGLGWDTAKASLSANYSQGRDNKHIDMGASGSVVVHGGGVTFGQSVGETFALVEVPDVSGVGIEGYRGVRTDGSGYAVVPYAQPYRYNYVNLDATTLGSDTEVSDNSKMVVPTRGAVVRSSFAAESGRRVQFELTMGSGEKIPFGAQAYDAEEKVVGMVDNLSRLLVFGIQDQGRLSIRWSSGSCMADYQLPPKNKELAYERVQLSCVSPTNGI</sequence>
<dbReference type="Pfam" id="PF13954">
    <property type="entry name" value="PapC_N"/>
    <property type="match status" value="1"/>
</dbReference>
<evidence type="ECO:0000256" key="2">
    <source>
        <dbReference type="ARBA" id="ARBA00008064"/>
    </source>
</evidence>
<dbReference type="Pfam" id="PF00577">
    <property type="entry name" value="Usher"/>
    <property type="match status" value="1"/>
</dbReference>
<dbReference type="InterPro" id="IPR037224">
    <property type="entry name" value="PapC_N_sf"/>
</dbReference>
<dbReference type="SUPFAM" id="SSF141729">
    <property type="entry name" value="FimD N-terminal domain-like"/>
    <property type="match status" value="1"/>
</dbReference>
<dbReference type="GO" id="GO:0009279">
    <property type="term" value="C:cell outer membrane"/>
    <property type="evidence" value="ECO:0007669"/>
    <property type="project" value="UniProtKB-SubCell"/>
</dbReference>
<keyword evidence="4" id="KW-1134">Transmembrane beta strand</keyword>
<dbReference type="InterPro" id="IPR042186">
    <property type="entry name" value="FimD_plug_dom"/>
</dbReference>
<evidence type="ECO:0000256" key="5">
    <source>
        <dbReference type="ARBA" id="ARBA00022558"/>
    </source>
</evidence>
<keyword evidence="9 10" id="KW-0998">Cell outer membrane</keyword>
<proteinExistence type="inferred from homology"/>
<dbReference type="InterPro" id="IPR000015">
    <property type="entry name" value="Fimb_usher"/>
</dbReference>
<dbReference type="InterPro" id="IPR025949">
    <property type="entry name" value="PapC-like_C"/>
</dbReference>
<keyword evidence="8 10" id="KW-0472">Membrane</keyword>
<evidence type="ECO:0000256" key="10">
    <source>
        <dbReference type="RuleBase" id="RU003884"/>
    </source>
</evidence>
<dbReference type="Gene3D" id="2.60.40.3110">
    <property type="match status" value="1"/>
</dbReference>
<feature type="signal peptide" evidence="11">
    <location>
        <begin position="1"/>
        <end position="34"/>
    </location>
</feature>
<feature type="chain" id="PRO_5030054705" evidence="11">
    <location>
        <begin position="35"/>
        <end position="839"/>
    </location>
</feature>
<dbReference type="GO" id="GO:0015473">
    <property type="term" value="F:fimbrial usher porin activity"/>
    <property type="evidence" value="ECO:0007669"/>
    <property type="project" value="InterPro"/>
</dbReference>
<dbReference type="InterPro" id="IPR025885">
    <property type="entry name" value="PapC_N"/>
</dbReference>
<protein>
    <submittedName>
        <fullName evidence="14">PapC C-terminal domain protein</fullName>
    </submittedName>
</protein>
<dbReference type="Pfam" id="PF13953">
    <property type="entry name" value="PapC_C"/>
    <property type="match status" value="1"/>
</dbReference>
<evidence type="ECO:0000313" key="15">
    <source>
        <dbReference type="Proteomes" id="UP000238390"/>
    </source>
</evidence>
<feature type="domain" description="PapC N-terminal" evidence="13">
    <location>
        <begin position="36"/>
        <end position="184"/>
    </location>
</feature>
<dbReference type="Gene3D" id="3.10.20.410">
    <property type="match status" value="1"/>
</dbReference>
<evidence type="ECO:0000259" key="13">
    <source>
        <dbReference type="Pfam" id="PF13954"/>
    </source>
</evidence>
<keyword evidence="6 10" id="KW-0812">Transmembrane</keyword>
<evidence type="ECO:0000256" key="3">
    <source>
        <dbReference type="ARBA" id="ARBA00022448"/>
    </source>
</evidence>
<feature type="domain" description="PapC-like C-terminal" evidence="12">
    <location>
        <begin position="757"/>
        <end position="818"/>
    </location>
</feature>
<evidence type="ECO:0000256" key="11">
    <source>
        <dbReference type="SAM" id="SignalP"/>
    </source>
</evidence>
<comment type="subcellular location">
    <subcellularLocation>
        <location evidence="1 10">Cell outer membrane</location>
        <topology evidence="1 10">Multi-pass membrane protein</topology>
    </subcellularLocation>
</comment>
<keyword evidence="15" id="KW-1185">Reference proteome</keyword>
<dbReference type="AlphaFoldDB" id="A0A2R3IPG5"/>
<evidence type="ECO:0000256" key="7">
    <source>
        <dbReference type="ARBA" id="ARBA00022729"/>
    </source>
</evidence>
<evidence type="ECO:0000256" key="4">
    <source>
        <dbReference type="ARBA" id="ARBA00022452"/>
    </source>
</evidence>
<comment type="similarity">
    <text evidence="2 10">Belongs to the fimbrial export usher family.</text>
</comment>
<dbReference type="Gene3D" id="2.60.40.2070">
    <property type="match status" value="1"/>
</dbReference>
<dbReference type="PROSITE" id="PS01151">
    <property type="entry name" value="FIMBRIAL_USHER"/>
    <property type="match status" value="1"/>
</dbReference>
<evidence type="ECO:0000256" key="9">
    <source>
        <dbReference type="ARBA" id="ARBA00023237"/>
    </source>
</evidence>
<evidence type="ECO:0000256" key="1">
    <source>
        <dbReference type="ARBA" id="ARBA00004571"/>
    </source>
</evidence>
<evidence type="ECO:0000313" key="14">
    <source>
        <dbReference type="EMBL" id="AVK03811.1"/>
    </source>
</evidence>
<organism evidence="14 15">
    <name type="scientific">Pseudomonas paraeruginosa</name>
    <dbReference type="NCBI Taxonomy" id="2994495"/>
    <lineage>
        <taxon>Bacteria</taxon>
        <taxon>Pseudomonadati</taxon>
        <taxon>Pseudomonadota</taxon>
        <taxon>Gammaproteobacteria</taxon>
        <taxon>Pseudomonadales</taxon>
        <taxon>Pseudomonadaceae</taxon>
        <taxon>Pseudomonas</taxon>
    </lineage>
</organism>
<dbReference type="RefSeq" id="WP_043099279.1">
    <property type="nucleotide sequence ID" value="NZ_CP027169.1"/>
</dbReference>
<accession>A0A2R3IPG5</accession>
<dbReference type="InterPro" id="IPR018030">
    <property type="entry name" value="Fimbrial_membr_usher_CS"/>
</dbReference>
<dbReference type="FunFam" id="2.60.40.2610:FF:000001">
    <property type="entry name" value="Outer membrane fimbrial usher protein"/>
    <property type="match status" value="1"/>
</dbReference>
<dbReference type="Gene3D" id="2.60.40.2610">
    <property type="entry name" value="Outer membrane usher protein FimD, plug domain"/>
    <property type="match status" value="1"/>
</dbReference>
<name>A0A2R3IPG5_9PSED</name>
<dbReference type="PANTHER" id="PTHR30451:SF21">
    <property type="entry name" value="FIMBRIAL USHER DOMAIN-CONTAINING PROTEIN YDET-RELATED"/>
    <property type="match status" value="1"/>
</dbReference>
<dbReference type="Proteomes" id="UP000238390">
    <property type="component" value="Chromosome"/>
</dbReference>
<dbReference type="EMBL" id="CP027169">
    <property type="protein sequence ID" value="AVK03811.1"/>
    <property type="molecule type" value="Genomic_DNA"/>
</dbReference>
<reference evidence="14 15" key="1">
    <citation type="submission" date="2018-02" db="EMBL/GenBank/DDBJ databases">
        <title>FDA/CDC Antimicrobial Resistant Isolate Bank Genome Sequencing.</title>
        <authorList>
            <person name="Benahmed F.H."/>
            <person name="Lutgring J.D."/>
            <person name="Yoo B."/>
            <person name="Machado M."/>
            <person name="Brown A."/>
            <person name="McAllister G."/>
            <person name="Perry A."/>
            <person name="Halpin A.L."/>
            <person name="Vavikolanu K."/>
            <person name="Ott S."/>
            <person name="Zhao X."/>
            <person name="Tallon L.J."/>
            <person name="Sadzewicz L."/>
            <person name="Aluvathingal J."/>
            <person name="Nadendla S."/>
            <person name="Voskania-kordi A."/>
            <person name="Simonyan V."/>
            <person name="Patel J."/>
            <person name="Shawar R.M."/>
        </authorList>
    </citation>
    <scope>NUCLEOTIDE SEQUENCE [LARGE SCALE GENOMIC DNA]</scope>
    <source>
        <strain evidence="14 15">AR_0356</strain>
    </source>
</reference>
<dbReference type="FunFam" id="2.60.40.3110:FF:000001">
    <property type="entry name" value="Putative fimbrial outer membrane usher"/>
    <property type="match status" value="1"/>
</dbReference>
<keyword evidence="3 10" id="KW-0813">Transport</keyword>
<dbReference type="GO" id="GO:0009297">
    <property type="term" value="P:pilus assembly"/>
    <property type="evidence" value="ECO:0007669"/>
    <property type="project" value="InterPro"/>
</dbReference>
<evidence type="ECO:0000256" key="8">
    <source>
        <dbReference type="ARBA" id="ARBA00023136"/>
    </source>
</evidence>
<dbReference type="PANTHER" id="PTHR30451">
    <property type="entry name" value="OUTER MEMBRANE USHER PROTEIN"/>
    <property type="match status" value="1"/>
</dbReference>
<keyword evidence="7 11" id="KW-0732">Signal</keyword>
<evidence type="ECO:0000256" key="6">
    <source>
        <dbReference type="ARBA" id="ARBA00022692"/>
    </source>
</evidence>
<keyword evidence="5 10" id="KW-1029">Fimbrium biogenesis</keyword>
<evidence type="ECO:0000259" key="12">
    <source>
        <dbReference type="Pfam" id="PF13953"/>
    </source>
</evidence>
<dbReference type="InterPro" id="IPR043142">
    <property type="entry name" value="PapC-like_C_sf"/>
</dbReference>